<keyword evidence="3 6" id="KW-0812">Transmembrane</keyword>
<evidence type="ECO:0008006" key="8">
    <source>
        <dbReference type="Google" id="ProtNLM"/>
    </source>
</evidence>
<evidence type="ECO:0000256" key="2">
    <source>
        <dbReference type="ARBA" id="ARBA00022475"/>
    </source>
</evidence>
<reference evidence="7" key="1">
    <citation type="submission" date="2019-03" db="EMBL/GenBank/DDBJ databases">
        <title>Single cell metagenomics reveals metabolic interactions within the superorganism composed of flagellate Streblomastix strix and complex community of Bacteroidetes bacteria on its surface.</title>
        <authorList>
            <person name="Treitli S.C."/>
            <person name="Kolisko M."/>
            <person name="Husnik F."/>
            <person name="Keeling P."/>
            <person name="Hampl V."/>
        </authorList>
    </citation>
    <scope>NUCLEOTIDE SEQUENCE</scope>
    <source>
        <strain evidence="7">STM</strain>
    </source>
</reference>
<feature type="transmembrane region" description="Helical" evidence="6">
    <location>
        <begin position="7"/>
        <end position="26"/>
    </location>
</feature>
<feature type="transmembrane region" description="Helical" evidence="6">
    <location>
        <begin position="223"/>
        <end position="246"/>
    </location>
</feature>
<protein>
    <recommendedName>
        <fullName evidence="8">Flippase-like domain-containing protein</fullName>
    </recommendedName>
</protein>
<feature type="transmembrane region" description="Helical" evidence="6">
    <location>
        <begin position="252"/>
        <end position="274"/>
    </location>
</feature>
<accession>A0A5J4SRN5</accession>
<organism evidence="7">
    <name type="scientific">termite gut metagenome</name>
    <dbReference type="NCBI Taxonomy" id="433724"/>
    <lineage>
        <taxon>unclassified sequences</taxon>
        <taxon>metagenomes</taxon>
        <taxon>organismal metagenomes</taxon>
    </lineage>
</organism>
<evidence type="ECO:0000256" key="3">
    <source>
        <dbReference type="ARBA" id="ARBA00022692"/>
    </source>
</evidence>
<dbReference type="Pfam" id="PF03706">
    <property type="entry name" value="LPG_synthase_TM"/>
    <property type="match status" value="1"/>
</dbReference>
<dbReference type="PANTHER" id="PTHR39087">
    <property type="entry name" value="UPF0104 MEMBRANE PROTEIN MJ1595"/>
    <property type="match status" value="1"/>
</dbReference>
<name>A0A5J4SRN5_9ZZZZ</name>
<evidence type="ECO:0000256" key="4">
    <source>
        <dbReference type="ARBA" id="ARBA00022989"/>
    </source>
</evidence>
<dbReference type="EMBL" id="SNRY01000059">
    <property type="protein sequence ID" value="KAA6348849.1"/>
    <property type="molecule type" value="Genomic_DNA"/>
</dbReference>
<dbReference type="AlphaFoldDB" id="A0A5J4SRN5"/>
<feature type="transmembrane region" description="Helical" evidence="6">
    <location>
        <begin position="286"/>
        <end position="305"/>
    </location>
</feature>
<dbReference type="InterPro" id="IPR022791">
    <property type="entry name" value="L-PG_synthase/AglD"/>
</dbReference>
<evidence type="ECO:0000256" key="5">
    <source>
        <dbReference type="ARBA" id="ARBA00023136"/>
    </source>
</evidence>
<dbReference type="GO" id="GO:0005886">
    <property type="term" value="C:plasma membrane"/>
    <property type="evidence" value="ECO:0007669"/>
    <property type="project" value="UniProtKB-SubCell"/>
</dbReference>
<sequence>MKSKFRNIFLGFGIILILIMIFSFDMKYEELWGNLKRAKQYLFLIIILWAGIYLLNTWAWYLIVCEGKKNRAPFWKVYKFTVSGFALNSVTPLGMMGGEPYRIMELTPYVGVERATSSAILYIMMHIFSHFCFWLSSVLLFVCMYPVGKGMAIILGVIVLLCSLLVMLFMKGYRSGMAVAVIRLGGRIPFLKKHAINFAGKYKKQLETIDQQIAMLHRKRKRIFYGTLLIEYLSRIVSCLEVWLILNVLTNPVSFFSCILIVAFSSLLANILFFMPMQLGGREGGFALAVSGLSLSGAYGIYTALIIRVREFIWIVIGLALMKIGNKK</sequence>
<comment type="caution">
    <text evidence="7">The sequence shown here is derived from an EMBL/GenBank/DDBJ whole genome shotgun (WGS) entry which is preliminary data.</text>
</comment>
<dbReference type="PANTHER" id="PTHR39087:SF2">
    <property type="entry name" value="UPF0104 MEMBRANE PROTEIN MJ1595"/>
    <property type="match status" value="1"/>
</dbReference>
<evidence type="ECO:0000313" key="7">
    <source>
        <dbReference type="EMBL" id="KAA6348849.1"/>
    </source>
</evidence>
<gene>
    <name evidence="7" type="ORF">EZS27_003736</name>
</gene>
<keyword evidence="4 6" id="KW-1133">Transmembrane helix</keyword>
<keyword evidence="2" id="KW-1003">Cell membrane</keyword>
<proteinExistence type="predicted"/>
<evidence type="ECO:0000256" key="1">
    <source>
        <dbReference type="ARBA" id="ARBA00004651"/>
    </source>
</evidence>
<feature type="transmembrane region" description="Helical" evidence="6">
    <location>
        <begin position="153"/>
        <end position="170"/>
    </location>
</feature>
<keyword evidence="5 6" id="KW-0472">Membrane</keyword>
<feature type="transmembrane region" description="Helical" evidence="6">
    <location>
        <begin position="41"/>
        <end position="63"/>
    </location>
</feature>
<feature type="transmembrane region" description="Helical" evidence="6">
    <location>
        <begin position="119"/>
        <end position="147"/>
    </location>
</feature>
<comment type="subcellular location">
    <subcellularLocation>
        <location evidence="1">Cell membrane</location>
        <topology evidence="1">Multi-pass membrane protein</topology>
    </subcellularLocation>
</comment>
<evidence type="ECO:0000256" key="6">
    <source>
        <dbReference type="SAM" id="Phobius"/>
    </source>
</evidence>